<reference evidence="1 2" key="1">
    <citation type="submission" date="2019-03" db="EMBL/GenBank/DDBJ databases">
        <title>Genomic Encyclopedia of Type Strains, Phase IV (KMG-IV): sequencing the most valuable type-strain genomes for metagenomic binning, comparative biology and taxonomic classification.</title>
        <authorList>
            <person name="Goeker M."/>
        </authorList>
    </citation>
    <scope>NUCLEOTIDE SEQUENCE [LARGE SCALE GENOMIC DNA]</scope>
    <source>
        <strain evidence="1 2">DSM 45934</strain>
    </source>
</reference>
<evidence type="ECO:0008006" key="3">
    <source>
        <dbReference type="Google" id="ProtNLM"/>
    </source>
</evidence>
<dbReference type="EMBL" id="SLWS01000004">
    <property type="protein sequence ID" value="TCO59253.1"/>
    <property type="molecule type" value="Genomic_DNA"/>
</dbReference>
<evidence type="ECO:0000313" key="2">
    <source>
        <dbReference type="Proteomes" id="UP000295680"/>
    </source>
</evidence>
<dbReference type="Proteomes" id="UP000295680">
    <property type="component" value="Unassembled WGS sequence"/>
</dbReference>
<accession>A0A4R2JHD1</accession>
<name>A0A4R2JHD1_9PSEU</name>
<protein>
    <recommendedName>
        <fullName evidence="3">BNR repeat protein</fullName>
    </recommendedName>
</protein>
<gene>
    <name evidence="1" type="ORF">EV192_10494</name>
</gene>
<proteinExistence type="predicted"/>
<dbReference type="InterPro" id="IPR036278">
    <property type="entry name" value="Sialidase_sf"/>
</dbReference>
<evidence type="ECO:0000313" key="1">
    <source>
        <dbReference type="EMBL" id="TCO59253.1"/>
    </source>
</evidence>
<dbReference type="CDD" id="cd15482">
    <property type="entry name" value="Sialidase_non-viral"/>
    <property type="match status" value="1"/>
</dbReference>
<sequence length="458" mass="46680">MFLAAGPAAANVAVTQVSSDPFTDAQAQHRTEVEPDTFSFGTTIVSAFQVGRVSGGGASNVGFATSTNGGATWTQGFLPGTTGNSGGPCGSLSDASVAFDAKHNVWLISTLGVTCPNTPVFTSRSTDGGLTWSNPVTTATGSNDKNWIVCDNTTTSQFFGNCYTEYDVTSNGNALRMTTSSNGGATWGPARATGDNASGLGGQPVVRPNGTVLVPYLSGNGQIRSFRSIDGGNSWRSTVLVSAVSHHDAAGGLREESLPSAEIDAAGTAYVVWADCRFRSGCPSNDIVLSKSTSETTWAAPVRVPIDATTSTVDHFVPGIGIDPSTSGATARIGLTYYFYPTANCTAATCQLTVGFVSSTNGGTSWSAATQVAGPMSLSWIPNTSQGRMFGDYISTSVRSGGNAFPVIPIGTAPTGSTFNLGMNAPTGGLPVTGGAIRASADVLGTASNQKASLVTAF</sequence>
<dbReference type="SUPFAM" id="SSF50939">
    <property type="entry name" value="Sialidases"/>
    <property type="match status" value="2"/>
</dbReference>
<dbReference type="AlphaFoldDB" id="A0A4R2JHD1"/>
<organism evidence="1 2">
    <name type="scientific">Actinocrispum wychmicini</name>
    <dbReference type="NCBI Taxonomy" id="1213861"/>
    <lineage>
        <taxon>Bacteria</taxon>
        <taxon>Bacillati</taxon>
        <taxon>Actinomycetota</taxon>
        <taxon>Actinomycetes</taxon>
        <taxon>Pseudonocardiales</taxon>
        <taxon>Pseudonocardiaceae</taxon>
        <taxon>Actinocrispum</taxon>
    </lineage>
</organism>
<dbReference type="Gene3D" id="2.120.10.10">
    <property type="match status" value="1"/>
</dbReference>
<keyword evidence="2" id="KW-1185">Reference proteome</keyword>
<comment type="caution">
    <text evidence="1">The sequence shown here is derived from an EMBL/GenBank/DDBJ whole genome shotgun (WGS) entry which is preliminary data.</text>
</comment>